<dbReference type="InterPro" id="IPR008332">
    <property type="entry name" value="MethylG_MeTrfase_N"/>
</dbReference>
<dbReference type="PANTHER" id="PTHR10815:SF13">
    <property type="entry name" value="METHYLATED-DNA--PROTEIN-CYSTEINE METHYLTRANSFERASE"/>
    <property type="match status" value="1"/>
</dbReference>
<evidence type="ECO:0000256" key="9">
    <source>
        <dbReference type="HAMAP-Rule" id="MF_00772"/>
    </source>
</evidence>
<keyword evidence="7 9" id="KW-0234">DNA repair</keyword>
<dbReference type="Pfam" id="PF02870">
    <property type="entry name" value="Methyltransf_1N"/>
    <property type="match status" value="1"/>
</dbReference>
<evidence type="ECO:0000256" key="1">
    <source>
        <dbReference type="ARBA" id="ARBA00001286"/>
    </source>
</evidence>
<dbReference type="AlphaFoldDB" id="A0A8J2TJ86"/>
<evidence type="ECO:0000313" key="12">
    <source>
        <dbReference type="EMBL" id="GFZ76235.1"/>
    </source>
</evidence>
<feature type="domain" description="Methylguanine DNA methyltransferase ribonuclease-like" evidence="11">
    <location>
        <begin position="3"/>
        <end position="82"/>
    </location>
</feature>
<keyword evidence="6 9" id="KW-0227">DNA damage</keyword>
<comment type="miscellaneous">
    <text evidence="9">This enzyme catalyzes only one turnover and therefore is not strictly catalytic. According to one definition, an enzyme is a biocatalyst that acts repeatedly and over many reaction cycles.</text>
</comment>
<evidence type="ECO:0000256" key="3">
    <source>
        <dbReference type="ARBA" id="ARBA00022490"/>
    </source>
</evidence>
<keyword evidence="3 9" id="KW-0963">Cytoplasm</keyword>
<dbReference type="PROSITE" id="PS00374">
    <property type="entry name" value="MGMT"/>
    <property type="match status" value="1"/>
</dbReference>
<dbReference type="GO" id="GO:0032259">
    <property type="term" value="P:methylation"/>
    <property type="evidence" value="ECO:0007669"/>
    <property type="project" value="UniProtKB-KW"/>
</dbReference>
<proteinExistence type="inferred from homology"/>
<dbReference type="SUPFAM" id="SSF53155">
    <property type="entry name" value="Methylated DNA-protein cysteine methyltransferase domain"/>
    <property type="match status" value="1"/>
</dbReference>
<organism evidence="12 13">
    <name type="scientific">Compostibacillus humi</name>
    <dbReference type="NCBI Taxonomy" id="1245525"/>
    <lineage>
        <taxon>Bacteria</taxon>
        <taxon>Bacillati</taxon>
        <taxon>Bacillota</taxon>
        <taxon>Bacilli</taxon>
        <taxon>Bacillales</taxon>
        <taxon>Bacillaceae</taxon>
        <taxon>Compostibacillus</taxon>
    </lineage>
</organism>
<evidence type="ECO:0000256" key="6">
    <source>
        <dbReference type="ARBA" id="ARBA00022763"/>
    </source>
</evidence>
<dbReference type="FunFam" id="1.10.10.10:FF:000214">
    <property type="entry name" value="Methylated-DNA--protein-cysteine methyltransferase"/>
    <property type="match status" value="1"/>
</dbReference>
<evidence type="ECO:0000256" key="8">
    <source>
        <dbReference type="ARBA" id="ARBA00049348"/>
    </source>
</evidence>
<dbReference type="GO" id="GO:0006307">
    <property type="term" value="P:DNA alkylation repair"/>
    <property type="evidence" value="ECO:0007669"/>
    <property type="project" value="UniProtKB-UniRule"/>
</dbReference>
<evidence type="ECO:0000256" key="2">
    <source>
        <dbReference type="ARBA" id="ARBA00008711"/>
    </source>
</evidence>
<dbReference type="CDD" id="cd06445">
    <property type="entry name" value="ATase"/>
    <property type="match status" value="1"/>
</dbReference>
<dbReference type="EMBL" id="BMEV01000028">
    <property type="protein sequence ID" value="GFZ76235.1"/>
    <property type="molecule type" value="Genomic_DNA"/>
</dbReference>
<dbReference type="Gene3D" id="3.30.160.70">
    <property type="entry name" value="Methylated DNA-protein cysteine methyltransferase domain"/>
    <property type="match status" value="1"/>
</dbReference>
<dbReference type="InterPro" id="IPR001497">
    <property type="entry name" value="MethylDNA_cys_MeTrfase_AS"/>
</dbReference>
<dbReference type="SUPFAM" id="SSF46767">
    <property type="entry name" value="Methylated DNA-protein cysteine methyltransferase, C-terminal domain"/>
    <property type="match status" value="1"/>
</dbReference>
<comment type="function">
    <text evidence="9">Involved in the cellular defense against the biological effects of O6-methylguanine (O6-MeG) and O4-methylthymine (O4-MeT) in DNA. Repairs the methylated nucleobase in DNA by stoichiometrically transferring the methyl group to a cysteine residue in the enzyme. This is a suicide reaction: the enzyme is irreversibly inactivated.</text>
</comment>
<feature type="active site" description="Nucleophile; methyl group acceptor" evidence="9">
    <location>
        <position position="139"/>
    </location>
</feature>
<gene>
    <name evidence="12" type="ORF">GCM10010978_17470</name>
</gene>
<dbReference type="InterPro" id="IPR014048">
    <property type="entry name" value="MethylDNA_cys_MeTrfase_DNA-bd"/>
</dbReference>
<feature type="domain" description="Methylated-DNA-[protein]-cysteine S-methyltransferase DNA binding" evidence="10">
    <location>
        <begin position="87"/>
        <end position="167"/>
    </location>
</feature>
<dbReference type="Pfam" id="PF01035">
    <property type="entry name" value="DNA_binding_1"/>
    <property type="match status" value="1"/>
</dbReference>
<dbReference type="InterPro" id="IPR023546">
    <property type="entry name" value="MGMT"/>
</dbReference>
<name>A0A8J2TJ86_9BACI</name>
<dbReference type="HAMAP" id="MF_00772">
    <property type="entry name" value="OGT"/>
    <property type="match status" value="1"/>
</dbReference>
<keyword evidence="5 9" id="KW-0808">Transferase</keyword>
<dbReference type="InterPro" id="IPR036217">
    <property type="entry name" value="MethylDNA_cys_MeTrfase_DNAb"/>
</dbReference>
<keyword evidence="13" id="KW-1185">Reference proteome</keyword>
<evidence type="ECO:0000256" key="4">
    <source>
        <dbReference type="ARBA" id="ARBA00022603"/>
    </source>
</evidence>
<evidence type="ECO:0000256" key="7">
    <source>
        <dbReference type="ARBA" id="ARBA00023204"/>
    </source>
</evidence>
<dbReference type="Gene3D" id="1.10.10.10">
    <property type="entry name" value="Winged helix-like DNA-binding domain superfamily/Winged helix DNA-binding domain"/>
    <property type="match status" value="1"/>
</dbReference>
<comment type="subcellular location">
    <subcellularLocation>
        <location evidence="9">Cytoplasm</location>
    </subcellularLocation>
</comment>
<comment type="caution">
    <text evidence="12">The sequence shown here is derived from an EMBL/GenBank/DDBJ whole genome shotgun (WGS) entry which is preliminary data.</text>
</comment>
<evidence type="ECO:0000256" key="5">
    <source>
        <dbReference type="ARBA" id="ARBA00022679"/>
    </source>
</evidence>
<dbReference type="GO" id="GO:0005737">
    <property type="term" value="C:cytoplasm"/>
    <property type="evidence" value="ECO:0007669"/>
    <property type="project" value="UniProtKB-SubCell"/>
</dbReference>
<sequence>MEIYYDEWESPIGPLLVLACEEGIIRIDYGRMKDLKDEISAWLLKNGVKPIFIKDSNQTTQAKNELEQYFKGELRKFAMQLHLFGTPFQKKVWQALLDDIPHGQTKSYQDIAYTIGNPKAVRAVGGAVNRNPVAIVVPCHRVIGKNGKLIGYNGGLDKKEFLLKHEGFLN</sequence>
<dbReference type="GO" id="GO:0003908">
    <property type="term" value="F:methylated-DNA-[protein]-cysteine S-methyltransferase activity"/>
    <property type="evidence" value="ECO:0007669"/>
    <property type="project" value="UniProtKB-UniRule"/>
</dbReference>
<comment type="catalytic activity">
    <reaction evidence="8 9">
        <text>a 6-O-methyl-2'-deoxyguanosine in DNA + L-cysteinyl-[protein] = S-methyl-L-cysteinyl-[protein] + a 2'-deoxyguanosine in DNA</text>
        <dbReference type="Rhea" id="RHEA:24000"/>
        <dbReference type="Rhea" id="RHEA-COMP:10131"/>
        <dbReference type="Rhea" id="RHEA-COMP:10132"/>
        <dbReference type="Rhea" id="RHEA-COMP:11367"/>
        <dbReference type="Rhea" id="RHEA-COMP:11368"/>
        <dbReference type="ChEBI" id="CHEBI:29950"/>
        <dbReference type="ChEBI" id="CHEBI:82612"/>
        <dbReference type="ChEBI" id="CHEBI:85445"/>
        <dbReference type="ChEBI" id="CHEBI:85448"/>
        <dbReference type="EC" id="2.1.1.63"/>
    </reaction>
</comment>
<keyword evidence="4 9" id="KW-0489">Methyltransferase</keyword>
<comment type="catalytic activity">
    <reaction evidence="1 9">
        <text>a 4-O-methyl-thymidine in DNA + L-cysteinyl-[protein] = a thymidine in DNA + S-methyl-L-cysteinyl-[protein]</text>
        <dbReference type="Rhea" id="RHEA:53428"/>
        <dbReference type="Rhea" id="RHEA-COMP:10131"/>
        <dbReference type="Rhea" id="RHEA-COMP:10132"/>
        <dbReference type="Rhea" id="RHEA-COMP:13555"/>
        <dbReference type="Rhea" id="RHEA-COMP:13556"/>
        <dbReference type="ChEBI" id="CHEBI:29950"/>
        <dbReference type="ChEBI" id="CHEBI:82612"/>
        <dbReference type="ChEBI" id="CHEBI:137386"/>
        <dbReference type="ChEBI" id="CHEBI:137387"/>
        <dbReference type="EC" id="2.1.1.63"/>
    </reaction>
</comment>
<dbReference type="NCBIfam" id="TIGR00589">
    <property type="entry name" value="ogt"/>
    <property type="match status" value="1"/>
</dbReference>
<dbReference type="Proteomes" id="UP000602050">
    <property type="component" value="Unassembled WGS sequence"/>
</dbReference>
<evidence type="ECO:0000313" key="13">
    <source>
        <dbReference type="Proteomes" id="UP000602050"/>
    </source>
</evidence>
<dbReference type="EC" id="2.1.1.63" evidence="9"/>
<dbReference type="InterPro" id="IPR036631">
    <property type="entry name" value="MGMT_N_sf"/>
</dbReference>
<accession>A0A8J2TJ86</accession>
<evidence type="ECO:0000259" key="10">
    <source>
        <dbReference type="Pfam" id="PF01035"/>
    </source>
</evidence>
<comment type="similarity">
    <text evidence="2 9">Belongs to the MGMT family.</text>
</comment>
<dbReference type="RefSeq" id="WP_188392014.1">
    <property type="nucleotide sequence ID" value="NZ_BMEV01000028.1"/>
</dbReference>
<evidence type="ECO:0000259" key="11">
    <source>
        <dbReference type="Pfam" id="PF02870"/>
    </source>
</evidence>
<dbReference type="InterPro" id="IPR036388">
    <property type="entry name" value="WH-like_DNA-bd_sf"/>
</dbReference>
<dbReference type="PANTHER" id="PTHR10815">
    <property type="entry name" value="METHYLATED-DNA--PROTEIN-CYSTEINE METHYLTRANSFERASE"/>
    <property type="match status" value="1"/>
</dbReference>
<reference evidence="12" key="2">
    <citation type="submission" date="2020-09" db="EMBL/GenBank/DDBJ databases">
        <authorList>
            <person name="Sun Q."/>
            <person name="Zhou Y."/>
        </authorList>
    </citation>
    <scope>NUCLEOTIDE SEQUENCE</scope>
    <source>
        <strain evidence="12">CGMCC 1.12360</strain>
    </source>
</reference>
<reference evidence="12" key="1">
    <citation type="journal article" date="2014" name="Int. J. Syst. Evol. Microbiol.">
        <title>Complete genome sequence of Corynebacterium casei LMG S-19264T (=DSM 44701T), isolated from a smear-ripened cheese.</title>
        <authorList>
            <consortium name="US DOE Joint Genome Institute (JGI-PGF)"/>
            <person name="Walter F."/>
            <person name="Albersmeier A."/>
            <person name="Kalinowski J."/>
            <person name="Ruckert C."/>
        </authorList>
    </citation>
    <scope>NUCLEOTIDE SEQUENCE</scope>
    <source>
        <strain evidence="12">CGMCC 1.12360</strain>
    </source>
</reference>
<protein>
    <recommendedName>
        <fullName evidence="9">Methylated-DNA--protein-cysteine methyltransferase</fullName>
        <ecNumber evidence="9">2.1.1.63</ecNumber>
    </recommendedName>
    <alternativeName>
        <fullName evidence="9">6-O-methylguanine-DNA methyltransferase</fullName>
        <shortName evidence="9">MGMT</shortName>
    </alternativeName>
    <alternativeName>
        <fullName evidence="9">O-6-methylguanine-DNA-alkyltransferase</fullName>
    </alternativeName>
</protein>